<keyword evidence="3" id="KW-1185">Reference proteome</keyword>
<reference evidence="2 3" key="1">
    <citation type="submission" date="2019-03" db="EMBL/GenBank/DDBJ databases">
        <title>Freshwater and sediment microbial communities from various areas in North America, analyzing microbe dynamics in response to fracking.</title>
        <authorList>
            <person name="Lamendella R."/>
        </authorList>
    </citation>
    <scope>NUCLEOTIDE SEQUENCE [LARGE SCALE GENOMIC DNA]</scope>
    <source>
        <strain evidence="2 3">74A</strain>
    </source>
</reference>
<accession>A0A4R2F9R5</accession>
<evidence type="ECO:0000256" key="1">
    <source>
        <dbReference type="SAM" id="Phobius"/>
    </source>
</evidence>
<name>A0A4R2F9R5_9GAMM</name>
<feature type="transmembrane region" description="Helical" evidence="1">
    <location>
        <begin position="6"/>
        <end position="27"/>
    </location>
</feature>
<keyword evidence="1" id="KW-1133">Transmembrane helix</keyword>
<protein>
    <submittedName>
        <fullName evidence="2">Uncharacterized protein</fullName>
    </submittedName>
</protein>
<organism evidence="2 3">
    <name type="scientific">Shewanella fodinae</name>
    <dbReference type="NCBI Taxonomy" id="552357"/>
    <lineage>
        <taxon>Bacteria</taxon>
        <taxon>Pseudomonadati</taxon>
        <taxon>Pseudomonadota</taxon>
        <taxon>Gammaproteobacteria</taxon>
        <taxon>Alteromonadales</taxon>
        <taxon>Shewanellaceae</taxon>
        <taxon>Shewanella</taxon>
    </lineage>
</organism>
<evidence type="ECO:0000313" key="3">
    <source>
        <dbReference type="Proteomes" id="UP000294832"/>
    </source>
</evidence>
<dbReference type="RefSeq" id="WP_165900128.1">
    <property type="nucleotide sequence ID" value="NZ_SLWF01000017.1"/>
</dbReference>
<keyword evidence="1" id="KW-0472">Membrane</keyword>
<comment type="caution">
    <text evidence="2">The sequence shown here is derived from an EMBL/GenBank/DDBJ whole genome shotgun (WGS) entry which is preliminary data.</text>
</comment>
<gene>
    <name evidence="2" type="ORF">EDC91_11770</name>
</gene>
<evidence type="ECO:0000313" key="2">
    <source>
        <dbReference type="EMBL" id="TCN82849.1"/>
    </source>
</evidence>
<dbReference type="Proteomes" id="UP000294832">
    <property type="component" value="Unassembled WGS sequence"/>
</dbReference>
<keyword evidence="1" id="KW-0812">Transmembrane</keyword>
<sequence length="56" mass="6070">MDWKAFGAVGAATLVLGIVLLVPGLMLGRKVVKPCNGLGLLRLVQLFDQQRRVLPQ</sequence>
<dbReference type="AlphaFoldDB" id="A0A4R2F9R5"/>
<proteinExistence type="predicted"/>
<dbReference type="EMBL" id="SLWF01000017">
    <property type="protein sequence ID" value="TCN82849.1"/>
    <property type="molecule type" value="Genomic_DNA"/>
</dbReference>